<dbReference type="GO" id="GO:0052621">
    <property type="term" value="F:diguanylate cyclase activity"/>
    <property type="evidence" value="ECO:0007669"/>
    <property type="project" value="UniProtKB-EC"/>
</dbReference>
<feature type="domain" description="PAS" evidence="5">
    <location>
        <begin position="237"/>
        <end position="290"/>
    </location>
</feature>
<evidence type="ECO:0000313" key="8">
    <source>
        <dbReference type="EMBL" id="QAB14580.1"/>
    </source>
</evidence>
<dbReference type="PANTHER" id="PTHR45138">
    <property type="entry name" value="REGULATORY COMPONENTS OF SENSORY TRANSDUCTION SYSTEM"/>
    <property type="match status" value="1"/>
</dbReference>
<dbReference type="Gene3D" id="3.30.450.20">
    <property type="entry name" value="PAS domain"/>
    <property type="match status" value="1"/>
</dbReference>
<evidence type="ECO:0000256" key="4">
    <source>
        <dbReference type="SAM" id="Phobius"/>
    </source>
</evidence>
<dbReference type="CDD" id="cd01949">
    <property type="entry name" value="GGDEF"/>
    <property type="match status" value="1"/>
</dbReference>
<dbReference type="PROSITE" id="PS50887">
    <property type="entry name" value="GGDEF"/>
    <property type="match status" value="1"/>
</dbReference>
<dbReference type="PROSITE" id="PS50112">
    <property type="entry name" value="PAS"/>
    <property type="match status" value="1"/>
</dbReference>
<comment type="catalytic activity">
    <reaction evidence="3">
        <text>2 GTP = 3',3'-c-di-GMP + 2 diphosphate</text>
        <dbReference type="Rhea" id="RHEA:24898"/>
        <dbReference type="ChEBI" id="CHEBI:33019"/>
        <dbReference type="ChEBI" id="CHEBI:37565"/>
        <dbReference type="ChEBI" id="CHEBI:58805"/>
        <dbReference type="EC" id="2.7.7.65"/>
    </reaction>
</comment>
<dbReference type="InterPro" id="IPR000160">
    <property type="entry name" value="GGDEF_dom"/>
</dbReference>
<dbReference type="KEGG" id="htr:EPV75_02310"/>
<dbReference type="SUPFAM" id="SSF55785">
    <property type="entry name" value="PYP-like sensor domain (PAS domain)"/>
    <property type="match status" value="1"/>
</dbReference>
<feature type="domain" description="GGDEF" evidence="7">
    <location>
        <begin position="402"/>
        <end position="537"/>
    </location>
</feature>
<dbReference type="InterPro" id="IPR000700">
    <property type="entry name" value="PAS-assoc_C"/>
</dbReference>
<reference evidence="8 9" key="1">
    <citation type="journal article" date="2018" name="Environ. Microbiol.">
        <title>Genomes of ubiquitous marine and hypersaline Hydrogenovibrio, Thiomicrorhabdus and Thiomicrospira spp. encode a diversity of mechanisms to sustain chemolithoautotrophy in heterogeneous environments.</title>
        <authorList>
            <person name="Scott K.M."/>
            <person name="Williams J."/>
            <person name="Porter C.M.B."/>
            <person name="Russel S."/>
            <person name="Harmer T.L."/>
            <person name="Paul J.H."/>
            <person name="Antonen K.M."/>
            <person name="Bridges M.K."/>
            <person name="Camper G.J."/>
            <person name="Campla C.K."/>
            <person name="Casella L.G."/>
            <person name="Chase E."/>
            <person name="Conrad J.W."/>
            <person name="Cruz M.C."/>
            <person name="Dunlap D.S."/>
            <person name="Duran L."/>
            <person name="Fahsbender E.M."/>
            <person name="Goldsmith D.B."/>
            <person name="Keeley R.F."/>
            <person name="Kondoff M.R."/>
            <person name="Kussy B.I."/>
            <person name="Lane M.K."/>
            <person name="Lawler S."/>
            <person name="Leigh B.A."/>
            <person name="Lewis C."/>
            <person name="Lostal L.M."/>
            <person name="Marking D."/>
            <person name="Mancera P.A."/>
            <person name="McClenthan E.C."/>
            <person name="McIntyre E.A."/>
            <person name="Mine J.A."/>
            <person name="Modi S."/>
            <person name="Moore B.D."/>
            <person name="Morgan W.A."/>
            <person name="Nelson K.M."/>
            <person name="Nguyen K.N."/>
            <person name="Ogburn N."/>
            <person name="Parrino D.G."/>
            <person name="Pedapudi A.D."/>
            <person name="Pelham R.P."/>
            <person name="Preece A.M."/>
            <person name="Rampersad E.A."/>
            <person name="Richardson J.C."/>
            <person name="Rodgers C.M."/>
            <person name="Schaffer B.L."/>
            <person name="Sheridan N.E."/>
            <person name="Solone M.R."/>
            <person name="Staley Z.R."/>
            <person name="Tabuchi M."/>
            <person name="Waide R.J."/>
            <person name="Wanjugi P.W."/>
            <person name="Young S."/>
            <person name="Clum A."/>
            <person name="Daum C."/>
            <person name="Huntemann M."/>
            <person name="Ivanova N."/>
            <person name="Kyrpides N."/>
            <person name="Mikhailova N."/>
            <person name="Palaniappan K."/>
            <person name="Pillay M."/>
            <person name="Reddy T.B.K."/>
            <person name="Shapiro N."/>
            <person name="Stamatis D."/>
            <person name="Varghese N."/>
            <person name="Woyke T."/>
            <person name="Boden R."/>
            <person name="Freyermuth S.K."/>
            <person name="Kerfeld C.A."/>
        </authorList>
    </citation>
    <scope>NUCLEOTIDE SEQUENCE [LARGE SCALE GENOMIC DNA]</scope>
    <source>
        <strain evidence="8 9">JR-2</strain>
    </source>
</reference>
<comment type="cofactor">
    <cofactor evidence="1">
        <name>Mg(2+)</name>
        <dbReference type="ChEBI" id="CHEBI:18420"/>
    </cofactor>
</comment>
<keyword evidence="9" id="KW-1185">Reference proteome</keyword>
<dbReference type="SMART" id="SM00267">
    <property type="entry name" value="GGDEF"/>
    <property type="match status" value="1"/>
</dbReference>
<accession>A0A451G511</accession>
<evidence type="ECO:0000256" key="2">
    <source>
        <dbReference type="ARBA" id="ARBA00012528"/>
    </source>
</evidence>
<dbReference type="InterPro" id="IPR050469">
    <property type="entry name" value="Diguanylate_Cyclase"/>
</dbReference>
<dbReference type="PROSITE" id="PS50113">
    <property type="entry name" value="PAC"/>
    <property type="match status" value="1"/>
</dbReference>
<evidence type="ECO:0000256" key="1">
    <source>
        <dbReference type="ARBA" id="ARBA00001946"/>
    </source>
</evidence>
<dbReference type="SUPFAM" id="SSF55073">
    <property type="entry name" value="Nucleotide cyclase"/>
    <property type="match status" value="1"/>
</dbReference>
<dbReference type="InterPro" id="IPR029787">
    <property type="entry name" value="Nucleotide_cyclase"/>
</dbReference>
<dbReference type="NCBIfam" id="TIGR00254">
    <property type="entry name" value="GGDEF"/>
    <property type="match status" value="1"/>
</dbReference>
<keyword evidence="4" id="KW-1133">Transmembrane helix</keyword>
<dbReference type="GO" id="GO:0005886">
    <property type="term" value="C:plasma membrane"/>
    <property type="evidence" value="ECO:0007669"/>
    <property type="project" value="TreeGrafter"/>
</dbReference>
<dbReference type="EC" id="2.7.7.65" evidence="2"/>
<dbReference type="Pfam" id="PF00990">
    <property type="entry name" value="GGDEF"/>
    <property type="match status" value="1"/>
</dbReference>
<evidence type="ECO:0000256" key="3">
    <source>
        <dbReference type="ARBA" id="ARBA00034247"/>
    </source>
</evidence>
<dbReference type="GO" id="GO:1902201">
    <property type="term" value="P:negative regulation of bacterial-type flagellum-dependent cell motility"/>
    <property type="evidence" value="ECO:0007669"/>
    <property type="project" value="TreeGrafter"/>
</dbReference>
<dbReference type="PANTHER" id="PTHR45138:SF9">
    <property type="entry name" value="DIGUANYLATE CYCLASE DGCM-RELATED"/>
    <property type="match status" value="1"/>
</dbReference>
<dbReference type="Gene3D" id="3.30.70.270">
    <property type="match status" value="1"/>
</dbReference>
<dbReference type="NCBIfam" id="TIGR00229">
    <property type="entry name" value="sensory_box"/>
    <property type="match status" value="1"/>
</dbReference>
<dbReference type="CDD" id="cd00130">
    <property type="entry name" value="PAS"/>
    <property type="match status" value="1"/>
</dbReference>
<dbReference type="InterPro" id="IPR035965">
    <property type="entry name" value="PAS-like_dom_sf"/>
</dbReference>
<evidence type="ECO:0000259" key="6">
    <source>
        <dbReference type="PROSITE" id="PS50113"/>
    </source>
</evidence>
<sequence>MKTPIQSSLVHRLFAELETLFSSNGIILILVILLTITMNAVSFVSIKWLQTEWADEYSLYEAKDKLYFDLYRESGYGGFIHHFKNTVLRNDEVPLKHLSNNYQAITQNLTALQNMATSPEEKRLIRQIEETFQEYWEKLPILEQAVRENWSAKKTDRLVKVSDRAALQALDELVKVNQKLFNASFDKNQALIDNVRFYQTLSLTVLLLLSLLLLLFLKRKAGLVKKVQSLQKEILCYENLYEGTLDSMVDACIITDATGIIENFNEITLQTFGYESHELMGQRIEILIPEGEHKQHHADYMKSASMRKKVLFKGRELKAQKKDGSEISVEITVTPLSVNGQLKFVGIIHDITDRMKLMEQLGAVLLQLRNEATKDYLTGLMNRKAFFEHAEKVWSLAKRNHEPLCMLMLDIDLFKEINDTYGHNSGDRVLKGLAELFEHECRKEDLICRYGGEEFLILLESQPAKGAMEFANRIRQAVEVAEMDIGEGVKIQITVSIGLVAVECDEIPSMEEMISLADKVLYQAKTNGRNQVAENILHN</sequence>
<dbReference type="RefSeq" id="WP_128384317.1">
    <property type="nucleotide sequence ID" value="NZ_CP035033.1"/>
</dbReference>
<dbReference type="AlphaFoldDB" id="A0A451G511"/>
<dbReference type="Pfam" id="PF13426">
    <property type="entry name" value="PAS_9"/>
    <property type="match status" value="1"/>
</dbReference>
<organism evidence="8 9">
    <name type="scientific">Hydrogenovibrio thermophilus</name>
    <dbReference type="NCBI Taxonomy" id="265883"/>
    <lineage>
        <taxon>Bacteria</taxon>
        <taxon>Pseudomonadati</taxon>
        <taxon>Pseudomonadota</taxon>
        <taxon>Gammaproteobacteria</taxon>
        <taxon>Thiotrichales</taxon>
        <taxon>Piscirickettsiaceae</taxon>
        <taxon>Hydrogenovibrio</taxon>
    </lineage>
</organism>
<feature type="domain" description="PAC" evidence="6">
    <location>
        <begin position="313"/>
        <end position="363"/>
    </location>
</feature>
<feature type="transmembrane region" description="Helical" evidence="4">
    <location>
        <begin position="21"/>
        <end position="46"/>
    </location>
</feature>
<evidence type="ECO:0000313" key="9">
    <source>
        <dbReference type="Proteomes" id="UP000285478"/>
    </source>
</evidence>
<evidence type="ECO:0000259" key="5">
    <source>
        <dbReference type="PROSITE" id="PS50112"/>
    </source>
</evidence>
<dbReference type="SMART" id="SM00091">
    <property type="entry name" value="PAS"/>
    <property type="match status" value="1"/>
</dbReference>
<dbReference type="GO" id="GO:0043709">
    <property type="term" value="P:cell adhesion involved in single-species biofilm formation"/>
    <property type="evidence" value="ECO:0007669"/>
    <property type="project" value="TreeGrafter"/>
</dbReference>
<dbReference type="InterPro" id="IPR043128">
    <property type="entry name" value="Rev_trsase/Diguanyl_cyclase"/>
</dbReference>
<feature type="transmembrane region" description="Helical" evidence="4">
    <location>
        <begin position="197"/>
        <end position="217"/>
    </location>
</feature>
<keyword evidence="4" id="KW-0812">Transmembrane</keyword>
<gene>
    <name evidence="8" type="ORF">EPV75_02310</name>
</gene>
<dbReference type="EMBL" id="CP035033">
    <property type="protein sequence ID" value="QAB14580.1"/>
    <property type="molecule type" value="Genomic_DNA"/>
</dbReference>
<name>A0A451G511_9GAMM</name>
<dbReference type="FunFam" id="3.30.70.270:FF:000001">
    <property type="entry name" value="Diguanylate cyclase domain protein"/>
    <property type="match status" value="1"/>
</dbReference>
<protein>
    <recommendedName>
        <fullName evidence="2">diguanylate cyclase</fullName>
        <ecNumber evidence="2">2.7.7.65</ecNumber>
    </recommendedName>
</protein>
<proteinExistence type="predicted"/>
<dbReference type="InterPro" id="IPR000014">
    <property type="entry name" value="PAS"/>
</dbReference>
<dbReference type="Proteomes" id="UP000285478">
    <property type="component" value="Chromosome"/>
</dbReference>
<keyword evidence="4" id="KW-0472">Membrane</keyword>
<evidence type="ECO:0000259" key="7">
    <source>
        <dbReference type="PROSITE" id="PS50887"/>
    </source>
</evidence>